<gene>
    <name evidence="1" type="ORF">CALMAC_LOCUS20983</name>
</gene>
<reference evidence="1 2" key="1">
    <citation type="submission" date="2019-01" db="EMBL/GenBank/DDBJ databases">
        <authorList>
            <person name="Sayadi A."/>
        </authorList>
    </citation>
    <scope>NUCLEOTIDE SEQUENCE [LARGE SCALE GENOMIC DNA]</scope>
</reference>
<feature type="non-terminal residue" evidence="1">
    <location>
        <position position="1"/>
    </location>
</feature>
<keyword evidence="2" id="KW-1185">Reference proteome</keyword>
<name>A0A653DWA0_CALMS</name>
<evidence type="ECO:0000313" key="2">
    <source>
        <dbReference type="Proteomes" id="UP000410492"/>
    </source>
</evidence>
<organism evidence="1 2">
    <name type="scientific">Callosobruchus maculatus</name>
    <name type="common">Southern cowpea weevil</name>
    <name type="synonym">Pulse bruchid</name>
    <dbReference type="NCBI Taxonomy" id="64391"/>
    <lineage>
        <taxon>Eukaryota</taxon>
        <taxon>Metazoa</taxon>
        <taxon>Ecdysozoa</taxon>
        <taxon>Arthropoda</taxon>
        <taxon>Hexapoda</taxon>
        <taxon>Insecta</taxon>
        <taxon>Pterygota</taxon>
        <taxon>Neoptera</taxon>
        <taxon>Endopterygota</taxon>
        <taxon>Coleoptera</taxon>
        <taxon>Polyphaga</taxon>
        <taxon>Cucujiformia</taxon>
        <taxon>Chrysomeloidea</taxon>
        <taxon>Chrysomelidae</taxon>
        <taxon>Bruchinae</taxon>
        <taxon>Bruchini</taxon>
        <taxon>Callosobruchus</taxon>
    </lineage>
</organism>
<dbReference type="EMBL" id="CAACVG010015439">
    <property type="protein sequence ID" value="VEN64466.1"/>
    <property type="molecule type" value="Genomic_DNA"/>
</dbReference>
<dbReference type="AlphaFoldDB" id="A0A653DWA0"/>
<sequence>TCCSSLSTVFRIGVRARSAIVVPPPVARQKLVFCESSLCTDVARVGFVSRTFLLYHFTWSCDQCG</sequence>
<proteinExistence type="predicted"/>
<evidence type="ECO:0000313" key="1">
    <source>
        <dbReference type="EMBL" id="VEN64466.1"/>
    </source>
</evidence>
<dbReference type="Proteomes" id="UP000410492">
    <property type="component" value="Unassembled WGS sequence"/>
</dbReference>
<protein>
    <submittedName>
        <fullName evidence="1">Uncharacterized protein</fullName>
    </submittedName>
</protein>
<accession>A0A653DWA0</accession>